<evidence type="ECO:0000313" key="3">
    <source>
        <dbReference type="RefSeq" id="XP_010495353.1"/>
    </source>
</evidence>
<dbReference type="Proteomes" id="UP000694864">
    <property type="component" value="Chromosome 20"/>
</dbReference>
<dbReference type="RefSeq" id="XP_010495353.1">
    <property type="nucleotide sequence ID" value="XM_010497051.1"/>
</dbReference>
<dbReference type="GeneID" id="104772438"/>
<reference evidence="3" key="2">
    <citation type="submission" date="2025-08" db="UniProtKB">
        <authorList>
            <consortium name="RefSeq"/>
        </authorList>
    </citation>
    <scope>IDENTIFICATION</scope>
    <source>
        <tissue evidence="3">Leaf</tissue>
    </source>
</reference>
<organism evidence="2 3">
    <name type="scientific">Camelina sativa</name>
    <name type="common">False flax</name>
    <name type="synonym">Myagrum sativum</name>
    <dbReference type="NCBI Taxonomy" id="90675"/>
    <lineage>
        <taxon>Eukaryota</taxon>
        <taxon>Viridiplantae</taxon>
        <taxon>Streptophyta</taxon>
        <taxon>Embryophyta</taxon>
        <taxon>Tracheophyta</taxon>
        <taxon>Spermatophyta</taxon>
        <taxon>Magnoliopsida</taxon>
        <taxon>eudicotyledons</taxon>
        <taxon>Gunneridae</taxon>
        <taxon>Pentapetalae</taxon>
        <taxon>rosids</taxon>
        <taxon>malvids</taxon>
        <taxon>Brassicales</taxon>
        <taxon>Brassicaceae</taxon>
        <taxon>Camelineae</taxon>
        <taxon>Camelina</taxon>
    </lineage>
</organism>
<gene>
    <name evidence="3" type="primary">LOC104772438</name>
</gene>
<sequence length="311" mass="34207">MRRLGEGPSTVAAKISGSGGDFGRTTGENGRGPETESPTAASLCNAHCNTKFTIQSITVSPSSARWHVDFLVENLNSRYTILYGVNETAVKLGPLHAAVLNTSHERKSPSHTAFSVDFVAEGNSTDVVFEQLDIKSRANHKIFGNNPKPGHIDIRCYNLTRNQENVEKVQCYSSFTALEVFADSVSVSNTNVSDADWRIGLVATSPVTDCKFSLHTLKSRLLRGDQVISNKTNVVFEKVVMPEVTAGDVIWDYRVETWFAVNTRFMYGNGFLMATCPDISVKFTGNTTGNVMGSLLGNRRRCDYIFQEMLA</sequence>
<name>A0ABM0Y4J3_CAMSA</name>
<reference evidence="2" key="1">
    <citation type="journal article" date="2014" name="Nat. Commun.">
        <title>The emerging biofuel crop Camelina sativa retains a highly undifferentiated hexaploid genome structure.</title>
        <authorList>
            <person name="Kagale S."/>
            <person name="Koh C."/>
            <person name="Nixon J."/>
            <person name="Bollina V."/>
            <person name="Clarke W.E."/>
            <person name="Tuteja R."/>
            <person name="Spillane C."/>
            <person name="Robinson S.J."/>
            <person name="Links M.G."/>
            <person name="Clarke C."/>
            <person name="Higgins E.E."/>
            <person name="Huebert T."/>
            <person name="Sharpe A.G."/>
            <person name="Parkin I.A."/>
        </authorList>
    </citation>
    <scope>NUCLEOTIDE SEQUENCE [LARGE SCALE GENOMIC DNA]</scope>
    <source>
        <strain evidence="2">cv. DH55</strain>
    </source>
</reference>
<protein>
    <submittedName>
        <fullName evidence="3">Uncharacterized protein LOC104772438</fullName>
    </submittedName>
</protein>
<keyword evidence="2" id="KW-1185">Reference proteome</keyword>
<evidence type="ECO:0000313" key="2">
    <source>
        <dbReference type="Proteomes" id="UP000694864"/>
    </source>
</evidence>
<feature type="region of interest" description="Disordered" evidence="1">
    <location>
        <begin position="1"/>
        <end position="39"/>
    </location>
</feature>
<accession>A0ABM0Y4J3</accession>
<evidence type="ECO:0000256" key="1">
    <source>
        <dbReference type="SAM" id="MobiDB-lite"/>
    </source>
</evidence>
<proteinExistence type="predicted"/>